<feature type="transmembrane region" description="Helical" evidence="8">
    <location>
        <begin position="68"/>
        <end position="91"/>
    </location>
</feature>
<proteinExistence type="inferred from homology"/>
<feature type="transmembrane region" description="Helical" evidence="8">
    <location>
        <begin position="103"/>
        <end position="121"/>
    </location>
</feature>
<feature type="transmembrane region" description="Helical" evidence="8">
    <location>
        <begin position="288"/>
        <end position="307"/>
    </location>
</feature>
<dbReference type="EMBL" id="JADIMX010000128">
    <property type="protein sequence ID" value="MBO8435030.1"/>
    <property type="molecule type" value="Genomic_DNA"/>
</dbReference>
<accession>A0A9D9DXY2</accession>
<evidence type="ECO:0000256" key="5">
    <source>
        <dbReference type="ARBA" id="ARBA00022692"/>
    </source>
</evidence>
<dbReference type="Proteomes" id="UP000823611">
    <property type="component" value="Unassembled WGS sequence"/>
</dbReference>
<evidence type="ECO:0000256" key="7">
    <source>
        <dbReference type="ARBA" id="ARBA00023136"/>
    </source>
</evidence>
<keyword evidence="6 8" id="KW-1133">Transmembrane helix</keyword>
<comment type="caution">
    <text evidence="9">The sequence shown here is derived from an EMBL/GenBank/DDBJ whole genome shotgun (WGS) entry which is preliminary data.</text>
</comment>
<protein>
    <submittedName>
        <fullName evidence="9">AEC family transporter</fullName>
    </submittedName>
</protein>
<dbReference type="Gene3D" id="1.20.1530.20">
    <property type="match status" value="1"/>
</dbReference>
<evidence type="ECO:0000256" key="6">
    <source>
        <dbReference type="ARBA" id="ARBA00022989"/>
    </source>
</evidence>
<dbReference type="GO" id="GO:0005886">
    <property type="term" value="C:plasma membrane"/>
    <property type="evidence" value="ECO:0007669"/>
    <property type="project" value="UniProtKB-SubCell"/>
</dbReference>
<feature type="transmembrane region" description="Helical" evidence="8">
    <location>
        <begin position="197"/>
        <end position="216"/>
    </location>
</feature>
<dbReference type="PANTHER" id="PTHR36838:SF4">
    <property type="entry name" value="AUXIN EFFLUX CARRIER FAMILY PROTEIN"/>
    <property type="match status" value="1"/>
</dbReference>
<organism evidence="9 10">
    <name type="scientific">Candidatus Fimicola merdigallinarum</name>
    <dbReference type="NCBI Taxonomy" id="2840819"/>
    <lineage>
        <taxon>Bacteria</taxon>
        <taxon>Bacillati</taxon>
        <taxon>Bacillota</taxon>
        <taxon>Clostridia</taxon>
        <taxon>Lachnospirales</taxon>
        <taxon>Lachnospiraceae</taxon>
        <taxon>Lachnospiraceae incertae sedis</taxon>
        <taxon>Candidatus Fimicola</taxon>
    </lineage>
</organism>
<evidence type="ECO:0000256" key="8">
    <source>
        <dbReference type="SAM" id="Phobius"/>
    </source>
</evidence>
<dbReference type="InterPro" id="IPR038770">
    <property type="entry name" value="Na+/solute_symporter_sf"/>
</dbReference>
<reference evidence="9" key="2">
    <citation type="journal article" date="2021" name="PeerJ">
        <title>Extensive microbial diversity within the chicken gut microbiome revealed by metagenomics and culture.</title>
        <authorList>
            <person name="Gilroy R."/>
            <person name="Ravi A."/>
            <person name="Getino M."/>
            <person name="Pursley I."/>
            <person name="Horton D.L."/>
            <person name="Alikhan N.F."/>
            <person name="Baker D."/>
            <person name="Gharbi K."/>
            <person name="Hall N."/>
            <person name="Watson M."/>
            <person name="Adriaenssens E.M."/>
            <person name="Foster-Nyarko E."/>
            <person name="Jarju S."/>
            <person name="Secka A."/>
            <person name="Antonio M."/>
            <person name="Oren A."/>
            <person name="Chaudhuri R.R."/>
            <person name="La Ragione R."/>
            <person name="Hildebrand F."/>
            <person name="Pallen M.J."/>
        </authorList>
    </citation>
    <scope>NUCLEOTIDE SEQUENCE</scope>
    <source>
        <strain evidence="9">F6-4510</strain>
    </source>
</reference>
<dbReference type="AlphaFoldDB" id="A0A9D9DXY2"/>
<feature type="transmembrane region" description="Helical" evidence="8">
    <location>
        <begin position="228"/>
        <end position="252"/>
    </location>
</feature>
<evidence type="ECO:0000256" key="4">
    <source>
        <dbReference type="ARBA" id="ARBA00022475"/>
    </source>
</evidence>
<keyword evidence="7 8" id="KW-0472">Membrane</keyword>
<feature type="transmembrane region" description="Helical" evidence="8">
    <location>
        <begin position="6"/>
        <end position="25"/>
    </location>
</feature>
<dbReference type="GO" id="GO:0055085">
    <property type="term" value="P:transmembrane transport"/>
    <property type="evidence" value="ECO:0007669"/>
    <property type="project" value="InterPro"/>
</dbReference>
<keyword evidence="4" id="KW-1003">Cell membrane</keyword>
<evidence type="ECO:0000256" key="2">
    <source>
        <dbReference type="ARBA" id="ARBA00010145"/>
    </source>
</evidence>
<feature type="transmembrane region" description="Helical" evidence="8">
    <location>
        <begin position="167"/>
        <end position="185"/>
    </location>
</feature>
<evidence type="ECO:0000313" key="10">
    <source>
        <dbReference type="Proteomes" id="UP000823611"/>
    </source>
</evidence>
<dbReference type="InterPro" id="IPR004776">
    <property type="entry name" value="Mem_transp_PIN-like"/>
</dbReference>
<sequence length="314" mass="34458">MSNFIFSLNATIPIFIIIILGYILRRKGYIDECFVNTGNKIGYAVFLPTLLFKDISNANVKSHFNPKFIIFCMIVTVISISVVWILSEIFIKNKKIIGSFVQGSFRGSAAVLGIAFVENIYGSSGMAPMMILASVPIYNVFSVIILTIKSENNIGSTNILKKSFVNILKNPIIWGIVVGLLASILDLNLPDMVTKSVNSVAHLATPFALIVLGAGFEGRKALSKIKPTIVATLIKLIIIPAVFLPFAMYMGFRNEEMIAILIMLGAPSTVSCYVMAKNLGNDDVLASSIVVMSTFFSMFTITFWVFVLKTMGYL</sequence>
<keyword evidence="5 8" id="KW-0812">Transmembrane</keyword>
<evidence type="ECO:0000313" key="9">
    <source>
        <dbReference type="EMBL" id="MBO8435030.1"/>
    </source>
</evidence>
<name>A0A9D9DXY2_9FIRM</name>
<feature type="transmembrane region" description="Helical" evidence="8">
    <location>
        <begin position="127"/>
        <end position="146"/>
    </location>
</feature>
<evidence type="ECO:0000256" key="1">
    <source>
        <dbReference type="ARBA" id="ARBA00004651"/>
    </source>
</evidence>
<reference evidence="9" key="1">
    <citation type="submission" date="2020-10" db="EMBL/GenBank/DDBJ databases">
        <authorList>
            <person name="Gilroy R."/>
        </authorList>
    </citation>
    <scope>NUCLEOTIDE SEQUENCE</scope>
    <source>
        <strain evidence="9">F6-4510</strain>
    </source>
</reference>
<comment type="similarity">
    <text evidence="2">Belongs to the auxin efflux carrier (TC 2.A.69) family.</text>
</comment>
<dbReference type="PANTHER" id="PTHR36838">
    <property type="entry name" value="AUXIN EFFLUX CARRIER FAMILY PROTEIN"/>
    <property type="match status" value="1"/>
</dbReference>
<keyword evidence="3" id="KW-0813">Transport</keyword>
<dbReference type="Pfam" id="PF03547">
    <property type="entry name" value="Mem_trans"/>
    <property type="match status" value="1"/>
</dbReference>
<evidence type="ECO:0000256" key="3">
    <source>
        <dbReference type="ARBA" id="ARBA00022448"/>
    </source>
</evidence>
<feature type="transmembrane region" description="Helical" evidence="8">
    <location>
        <begin position="258"/>
        <end position="276"/>
    </location>
</feature>
<comment type="subcellular location">
    <subcellularLocation>
        <location evidence="1">Cell membrane</location>
        <topology evidence="1">Multi-pass membrane protein</topology>
    </subcellularLocation>
</comment>
<gene>
    <name evidence="9" type="ORF">IAC55_06900</name>
</gene>